<dbReference type="Pfam" id="PF00072">
    <property type="entry name" value="Response_reg"/>
    <property type="match status" value="1"/>
</dbReference>
<gene>
    <name evidence="12" type="ORF">FE784_06550</name>
</gene>
<dbReference type="AlphaFoldDB" id="A0A5C4TFJ6"/>
<dbReference type="PANTHER" id="PTHR43547:SF2">
    <property type="entry name" value="HYBRID SIGNAL TRANSDUCTION HISTIDINE KINASE C"/>
    <property type="match status" value="1"/>
</dbReference>
<dbReference type="InterPro" id="IPR035965">
    <property type="entry name" value="PAS-like_dom_sf"/>
</dbReference>
<dbReference type="PROSITE" id="PS50109">
    <property type="entry name" value="HIS_KIN"/>
    <property type="match status" value="1"/>
</dbReference>
<keyword evidence="6" id="KW-0418">Kinase</keyword>
<dbReference type="InterPro" id="IPR004358">
    <property type="entry name" value="Sig_transdc_His_kin-like_C"/>
</dbReference>
<dbReference type="GO" id="GO:0005524">
    <property type="term" value="F:ATP binding"/>
    <property type="evidence" value="ECO:0007669"/>
    <property type="project" value="UniProtKB-KW"/>
</dbReference>
<evidence type="ECO:0000256" key="7">
    <source>
        <dbReference type="ARBA" id="ARBA00022840"/>
    </source>
</evidence>
<dbReference type="SMART" id="SM00388">
    <property type="entry name" value="HisKA"/>
    <property type="match status" value="1"/>
</dbReference>
<reference evidence="12 13" key="1">
    <citation type="submission" date="2019-05" db="EMBL/GenBank/DDBJ databases">
        <title>We sequenced the genome of Paenibacillus hemerocallicola KCTC 33185 for further insight into its adaptation and study the phylogeny of Paenibacillus.</title>
        <authorList>
            <person name="Narsing Rao M.P."/>
        </authorList>
    </citation>
    <scope>NUCLEOTIDE SEQUENCE [LARGE SCALE GENOMIC DNA]</scope>
    <source>
        <strain evidence="12 13">KCTC 33185</strain>
    </source>
</reference>
<dbReference type="SUPFAM" id="SSF52172">
    <property type="entry name" value="CheY-like"/>
    <property type="match status" value="1"/>
</dbReference>
<dbReference type="PRINTS" id="PR00344">
    <property type="entry name" value="BCTRLSENSOR"/>
</dbReference>
<dbReference type="InterPro" id="IPR001789">
    <property type="entry name" value="Sig_transdc_resp-reg_receiver"/>
</dbReference>
<evidence type="ECO:0000256" key="5">
    <source>
        <dbReference type="ARBA" id="ARBA00022741"/>
    </source>
</evidence>
<dbReference type="EMBL" id="VDCQ01000006">
    <property type="protein sequence ID" value="TNJ67199.1"/>
    <property type="molecule type" value="Genomic_DNA"/>
</dbReference>
<accession>A0A5C4TFJ6</accession>
<dbReference type="RefSeq" id="WP_139601334.1">
    <property type="nucleotide sequence ID" value="NZ_VDCQ01000006.1"/>
</dbReference>
<sequence>MVKVLAVDDRPENLLALEGVLASSSYEVVSLRSGEDALRYLLREDIGDLAVILMDVQMPGLNGFQTVELIKQRERCQDIPVIFVTAISTSSEHVRQGYDAGSIDYLFKPIDPDLLRMKVGAFVKLHRYYRKTIEQGEMLRKRTSELEDSNRRFAETDALLKDQNEKLESIVEERTKELLVSNIRLLRSQERFKKMFMSSPCLISIRRLSDLAYIDVNESWNNFTGYGEDSIGDCSNLLQMSLESEGGTEFFRDRPMRNVKVNYRTKTEEWRDGLLSTEIIDIEGEKCLLEVIVDVTEKVRYEKEMTRLSELNLVGEMAAGIAHEIRNPMTTIRGFLQLSQNAGGRMDKEHVDMMLEELDRANSIITEYLSLAKNKQSDRRPTSLNRLLDSLYPLIQAEAMMSGKRVQMEFGDCGDIAIDEKEIRQFILNMSLNGLEAMSPGGVLTIRTESVDKFVILRIIDQGSGISKENLEKLGRPFFTTKEQGTGLGLAVCYSIAARHRAAIEVDSGPGGTAFAIHFNASDEH</sequence>
<evidence type="ECO:0000259" key="11">
    <source>
        <dbReference type="PROSITE" id="PS50110"/>
    </source>
</evidence>
<dbReference type="OrthoDB" id="9759607at2"/>
<feature type="modified residue" description="4-aspartylphosphate" evidence="9">
    <location>
        <position position="55"/>
    </location>
</feature>
<dbReference type="InterPro" id="IPR011006">
    <property type="entry name" value="CheY-like_superfamily"/>
</dbReference>
<evidence type="ECO:0000313" key="13">
    <source>
        <dbReference type="Proteomes" id="UP000307943"/>
    </source>
</evidence>
<feature type="domain" description="Response regulatory" evidence="11">
    <location>
        <begin position="3"/>
        <end position="123"/>
    </location>
</feature>
<dbReference type="Gene3D" id="3.30.450.20">
    <property type="entry name" value="PAS domain"/>
    <property type="match status" value="1"/>
</dbReference>
<keyword evidence="7" id="KW-0067">ATP-binding</keyword>
<evidence type="ECO:0000256" key="2">
    <source>
        <dbReference type="ARBA" id="ARBA00012438"/>
    </source>
</evidence>
<dbReference type="SUPFAM" id="SSF55874">
    <property type="entry name" value="ATPase domain of HSP90 chaperone/DNA topoisomerase II/histidine kinase"/>
    <property type="match status" value="1"/>
</dbReference>
<evidence type="ECO:0000313" key="12">
    <source>
        <dbReference type="EMBL" id="TNJ67199.1"/>
    </source>
</evidence>
<keyword evidence="3 9" id="KW-0597">Phosphoprotein</keyword>
<dbReference type="Pfam" id="PF02518">
    <property type="entry name" value="HATPase_c"/>
    <property type="match status" value="1"/>
</dbReference>
<dbReference type="InterPro" id="IPR003661">
    <property type="entry name" value="HisK_dim/P_dom"/>
</dbReference>
<dbReference type="Pfam" id="PF00512">
    <property type="entry name" value="HisKA"/>
    <property type="match status" value="1"/>
</dbReference>
<evidence type="ECO:0000256" key="4">
    <source>
        <dbReference type="ARBA" id="ARBA00022679"/>
    </source>
</evidence>
<protein>
    <recommendedName>
        <fullName evidence="2">histidine kinase</fullName>
        <ecNumber evidence="2">2.7.13.3</ecNumber>
    </recommendedName>
</protein>
<evidence type="ECO:0000256" key="1">
    <source>
        <dbReference type="ARBA" id="ARBA00000085"/>
    </source>
</evidence>
<dbReference type="Gene3D" id="1.10.287.130">
    <property type="match status" value="1"/>
</dbReference>
<dbReference type="InterPro" id="IPR005467">
    <property type="entry name" value="His_kinase_dom"/>
</dbReference>
<dbReference type="SUPFAM" id="SSF55785">
    <property type="entry name" value="PYP-like sensor domain (PAS domain)"/>
    <property type="match status" value="1"/>
</dbReference>
<dbReference type="SMART" id="SM00448">
    <property type="entry name" value="REC"/>
    <property type="match status" value="1"/>
</dbReference>
<proteinExistence type="predicted"/>
<dbReference type="PROSITE" id="PS50110">
    <property type="entry name" value="RESPONSE_REGULATORY"/>
    <property type="match status" value="1"/>
</dbReference>
<evidence type="ECO:0000256" key="3">
    <source>
        <dbReference type="ARBA" id="ARBA00022553"/>
    </source>
</evidence>
<dbReference type="CDD" id="cd00082">
    <property type="entry name" value="HisKA"/>
    <property type="match status" value="1"/>
</dbReference>
<dbReference type="SUPFAM" id="SSF47384">
    <property type="entry name" value="Homodimeric domain of signal transducing histidine kinase"/>
    <property type="match status" value="1"/>
</dbReference>
<organism evidence="12 13">
    <name type="scientific">Paenibacillus hemerocallicola</name>
    <dbReference type="NCBI Taxonomy" id="1172614"/>
    <lineage>
        <taxon>Bacteria</taxon>
        <taxon>Bacillati</taxon>
        <taxon>Bacillota</taxon>
        <taxon>Bacilli</taxon>
        <taxon>Bacillales</taxon>
        <taxon>Paenibacillaceae</taxon>
        <taxon>Paenibacillus</taxon>
    </lineage>
</organism>
<dbReference type="InterPro" id="IPR003594">
    <property type="entry name" value="HATPase_dom"/>
</dbReference>
<evidence type="ECO:0000256" key="8">
    <source>
        <dbReference type="ARBA" id="ARBA00023012"/>
    </source>
</evidence>
<feature type="domain" description="Histidine kinase" evidence="10">
    <location>
        <begin position="320"/>
        <end position="523"/>
    </location>
</feature>
<dbReference type="GO" id="GO:0000155">
    <property type="term" value="F:phosphorelay sensor kinase activity"/>
    <property type="evidence" value="ECO:0007669"/>
    <property type="project" value="InterPro"/>
</dbReference>
<evidence type="ECO:0000256" key="6">
    <source>
        <dbReference type="ARBA" id="ARBA00022777"/>
    </source>
</evidence>
<keyword evidence="13" id="KW-1185">Reference proteome</keyword>
<evidence type="ECO:0000256" key="9">
    <source>
        <dbReference type="PROSITE-ProRule" id="PRU00169"/>
    </source>
</evidence>
<dbReference type="Proteomes" id="UP000307943">
    <property type="component" value="Unassembled WGS sequence"/>
</dbReference>
<keyword evidence="5" id="KW-0547">Nucleotide-binding</keyword>
<keyword evidence="8" id="KW-0902">Two-component regulatory system</keyword>
<dbReference type="SMART" id="SM00387">
    <property type="entry name" value="HATPase_c"/>
    <property type="match status" value="1"/>
</dbReference>
<dbReference type="Gene3D" id="3.30.565.10">
    <property type="entry name" value="Histidine kinase-like ATPase, C-terminal domain"/>
    <property type="match status" value="1"/>
</dbReference>
<dbReference type="InterPro" id="IPR036097">
    <property type="entry name" value="HisK_dim/P_sf"/>
</dbReference>
<dbReference type="Gene3D" id="3.40.50.2300">
    <property type="match status" value="1"/>
</dbReference>
<comment type="catalytic activity">
    <reaction evidence="1">
        <text>ATP + protein L-histidine = ADP + protein N-phospho-L-histidine.</text>
        <dbReference type="EC" id="2.7.13.3"/>
    </reaction>
</comment>
<keyword evidence="4" id="KW-0808">Transferase</keyword>
<dbReference type="InterPro" id="IPR036890">
    <property type="entry name" value="HATPase_C_sf"/>
</dbReference>
<evidence type="ECO:0000259" key="10">
    <source>
        <dbReference type="PROSITE" id="PS50109"/>
    </source>
</evidence>
<dbReference type="EC" id="2.7.13.3" evidence="2"/>
<name>A0A5C4TFJ6_9BACL</name>
<dbReference type="PANTHER" id="PTHR43547">
    <property type="entry name" value="TWO-COMPONENT HISTIDINE KINASE"/>
    <property type="match status" value="1"/>
</dbReference>
<comment type="caution">
    <text evidence="12">The sequence shown here is derived from an EMBL/GenBank/DDBJ whole genome shotgun (WGS) entry which is preliminary data.</text>
</comment>